<evidence type="ECO:0000313" key="2">
    <source>
        <dbReference type="EMBL" id="REF35051.1"/>
    </source>
</evidence>
<comment type="caution">
    <text evidence="2">The sequence shown here is derived from an EMBL/GenBank/DDBJ whole genome shotgun (WGS) entry which is preliminary data.</text>
</comment>
<accession>A0A3D9VCM8</accession>
<evidence type="ECO:0000313" key="3">
    <source>
        <dbReference type="Proteomes" id="UP000256485"/>
    </source>
</evidence>
<proteinExistence type="predicted"/>
<dbReference type="EMBL" id="QTUC01000001">
    <property type="protein sequence ID" value="REF35051.1"/>
    <property type="molecule type" value="Genomic_DNA"/>
</dbReference>
<feature type="region of interest" description="Disordered" evidence="1">
    <location>
        <begin position="1"/>
        <end position="41"/>
    </location>
</feature>
<name>A0A3D9VCM8_THECX</name>
<keyword evidence="3" id="KW-1185">Reference proteome</keyword>
<dbReference type="AlphaFoldDB" id="A0A3D9VCM8"/>
<evidence type="ECO:0000256" key="1">
    <source>
        <dbReference type="SAM" id="MobiDB-lite"/>
    </source>
</evidence>
<gene>
    <name evidence="2" type="ORF">DFJ64_0421</name>
</gene>
<protein>
    <submittedName>
        <fullName evidence="2">Uncharacterized protein</fullName>
    </submittedName>
</protein>
<reference evidence="2 3" key="1">
    <citation type="submission" date="2018-08" db="EMBL/GenBank/DDBJ databases">
        <title>Sequencing the genomes of 1000 actinobacteria strains.</title>
        <authorList>
            <person name="Klenk H.-P."/>
        </authorList>
    </citation>
    <scope>NUCLEOTIDE SEQUENCE [LARGE SCALE GENOMIC DNA]</scope>
    <source>
        <strain evidence="2 3">DSM 22891</strain>
    </source>
</reference>
<dbReference type="Proteomes" id="UP000256485">
    <property type="component" value="Unassembled WGS sequence"/>
</dbReference>
<organism evidence="2 3">
    <name type="scientific">Thermasporomyces composti</name>
    <dbReference type="NCBI Taxonomy" id="696763"/>
    <lineage>
        <taxon>Bacteria</taxon>
        <taxon>Bacillati</taxon>
        <taxon>Actinomycetota</taxon>
        <taxon>Actinomycetes</taxon>
        <taxon>Propionibacteriales</taxon>
        <taxon>Nocardioidaceae</taxon>
        <taxon>Thermasporomyces</taxon>
    </lineage>
</organism>
<sequence>MTERQARVESMSVPPVPPPRRSADAPQTAVELPLPRQAATDPEWHERRRVLLRQLRARRAMSLARRSAVARTAVLLRSISYPDQRR</sequence>